<name>A0ABP0QRS5_9DINO</name>
<gene>
    <name evidence="1" type="ORF">SCF082_LOCUS42588</name>
</gene>
<proteinExistence type="predicted"/>
<reference evidence="1 2" key="1">
    <citation type="submission" date="2024-02" db="EMBL/GenBank/DDBJ databases">
        <authorList>
            <person name="Chen Y."/>
            <person name="Shah S."/>
            <person name="Dougan E. K."/>
            <person name="Thang M."/>
            <person name="Chan C."/>
        </authorList>
    </citation>
    <scope>NUCLEOTIDE SEQUENCE [LARGE SCALE GENOMIC DNA]</scope>
</reference>
<protein>
    <submittedName>
        <fullName evidence="1">Uncharacterized protein</fullName>
    </submittedName>
</protein>
<evidence type="ECO:0000313" key="1">
    <source>
        <dbReference type="EMBL" id="CAK9090293.1"/>
    </source>
</evidence>
<organism evidence="1 2">
    <name type="scientific">Durusdinium trenchii</name>
    <dbReference type="NCBI Taxonomy" id="1381693"/>
    <lineage>
        <taxon>Eukaryota</taxon>
        <taxon>Sar</taxon>
        <taxon>Alveolata</taxon>
        <taxon>Dinophyceae</taxon>
        <taxon>Suessiales</taxon>
        <taxon>Symbiodiniaceae</taxon>
        <taxon>Durusdinium</taxon>
    </lineage>
</organism>
<comment type="caution">
    <text evidence="1">The sequence shown here is derived from an EMBL/GenBank/DDBJ whole genome shotgun (WGS) entry which is preliminary data.</text>
</comment>
<dbReference type="Proteomes" id="UP001642464">
    <property type="component" value="Unassembled WGS sequence"/>
</dbReference>
<keyword evidence="2" id="KW-1185">Reference proteome</keyword>
<accession>A0ABP0QRS5</accession>
<evidence type="ECO:0000313" key="2">
    <source>
        <dbReference type="Proteomes" id="UP001642464"/>
    </source>
</evidence>
<sequence>MSYAGGPVVQLPDTLIQEHEGKKFLKLQCREVQKALRKAVTPAEVAGVFDGGDEPDAKPVASAEKKKQKMLPFPATLQVRFESTELCVLTPKSFKCQDVYVLLEKDMLECIFGSFHEDMDYCLAATKRGYSKKRKQASEASDGE</sequence>
<dbReference type="EMBL" id="CAXAMM010039973">
    <property type="protein sequence ID" value="CAK9090293.1"/>
    <property type="molecule type" value="Genomic_DNA"/>
</dbReference>